<evidence type="ECO:0008006" key="3">
    <source>
        <dbReference type="Google" id="ProtNLM"/>
    </source>
</evidence>
<dbReference type="OrthoDB" id="669978at2"/>
<organism evidence="1 2">
    <name type="scientific">Arthrobacter bussei</name>
    <dbReference type="NCBI Taxonomy" id="2594179"/>
    <lineage>
        <taxon>Bacteria</taxon>
        <taxon>Bacillati</taxon>
        <taxon>Actinomycetota</taxon>
        <taxon>Actinomycetes</taxon>
        <taxon>Micrococcales</taxon>
        <taxon>Micrococcaceae</taxon>
        <taxon>Arthrobacter</taxon>
    </lineage>
</organism>
<comment type="caution">
    <text evidence="1">The sequence shown here is derived from an EMBL/GenBank/DDBJ whole genome shotgun (WGS) entry which is preliminary data.</text>
</comment>
<reference evidence="2" key="1">
    <citation type="submission" date="2019-07" db="EMBL/GenBank/DDBJ databases">
        <title>Arthrobacter KR32 sp. nov., isolated from mountain cheese made of cows milk.</title>
        <authorList>
            <person name="Flegler A."/>
        </authorList>
    </citation>
    <scope>NUCLEOTIDE SEQUENCE [LARGE SCALE GENOMIC DNA]</scope>
    <source>
        <strain evidence="2">KR32</strain>
    </source>
</reference>
<sequence>MKLPVYLGLLHEAERILARSFRVVADGHGDEPDVHVILGTLAGQCDRHVEALEPVIARFGSEVEGEEEHRVTADGVEEVRTGALGLLLDLQDLYVLVHHLDVMWTMVGQAAAGGRDRELLDVVARCEPDADLQSRWLQTRMKQAAPQALLVAA</sequence>
<accession>A0A7X1NPQ7</accession>
<dbReference type="Proteomes" id="UP000326464">
    <property type="component" value="Unassembled WGS sequence"/>
</dbReference>
<dbReference type="AlphaFoldDB" id="A0A7X1NPQ7"/>
<protein>
    <recommendedName>
        <fullName evidence="3">DUF892 family protein</fullName>
    </recommendedName>
</protein>
<keyword evidence="2" id="KW-1185">Reference proteome</keyword>
<evidence type="ECO:0000313" key="1">
    <source>
        <dbReference type="EMBL" id="MPY10588.1"/>
    </source>
</evidence>
<gene>
    <name evidence="1" type="ORF">FNH21_07605</name>
</gene>
<dbReference type="RefSeq" id="WP_152813529.1">
    <property type="nucleotide sequence ID" value="NZ_VJXX01000001.1"/>
</dbReference>
<proteinExistence type="predicted"/>
<evidence type="ECO:0000313" key="2">
    <source>
        <dbReference type="Proteomes" id="UP000326464"/>
    </source>
</evidence>
<name>A0A7X1NPQ7_9MICC</name>
<dbReference type="EMBL" id="VJXX01000001">
    <property type="protein sequence ID" value="MPY10588.1"/>
    <property type="molecule type" value="Genomic_DNA"/>
</dbReference>